<keyword evidence="4" id="KW-1185">Reference proteome</keyword>
<gene>
    <name evidence="3" type="ordered locus">wcw_0768</name>
</gene>
<reference evidence="3 4" key="1">
    <citation type="journal article" date="2010" name="PLoS ONE">
        <title>The Waddlia genome: a window into chlamydial biology.</title>
        <authorList>
            <person name="Bertelli C."/>
            <person name="Collyn F."/>
            <person name="Croxatto A."/>
            <person name="Ruckert C."/>
            <person name="Polkinghorne A."/>
            <person name="Kebbi-Beghdadi C."/>
            <person name="Goesmann A."/>
            <person name="Vaughan L."/>
            <person name="Greub G."/>
        </authorList>
    </citation>
    <scope>NUCLEOTIDE SEQUENCE [LARGE SCALE GENOMIC DNA]</scope>
    <source>
        <strain evidence="4">ATCC VR-1470 / WSU 86-1044</strain>
    </source>
</reference>
<evidence type="ECO:0000313" key="3">
    <source>
        <dbReference type="EMBL" id="ADI38135.1"/>
    </source>
</evidence>
<dbReference type="STRING" id="716544.wcw_0768"/>
<dbReference type="Pfam" id="PF11954">
    <property type="entry name" value="DUF3471"/>
    <property type="match status" value="1"/>
</dbReference>
<dbReference type="eggNOG" id="COG1680">
    <property type="taxonomic scope" value="Bacteria"/>
</dbReference>
<dbReference type="Gene3D" id="3.40.710.10">
    <property type="entry name" value="DD-peptidase/beta-lactamase superfamily"/>
    <property type="match status" value="1"/>
</dbReference>
<dbReference type="AlphaFoldDB" id="D6YVH4"/>
<dbReference type="OrthoDB" id="284523at2"/>
<evidence type="ECO:0000259" key="2">
    <source>
        <dbReference type="Pfam" id="PF11954"/>
    </source>
</evidence>
<sequence>MERSIFLLFVLFFNTLTSLEHVSRQHVQKAIDQIDRLVIESMDRLSVPGAAVAVVYNGEVLLLKGYGVREWGKMDPVDNDTVFQLASLSKPITSSVLAAVVAEGRVRWNSPVISLDPSFRLSDAWVTQHVTVADLLSHRSGLYEHAGDLLEDLGYDGKTIIHQLRFIPRLNPFRASYAYTNFGFSEAAYAVANFFNTHWNTLANQKLFAPLRMKHASFRYLDYQNAVNKAVAHQVKEDIPILKHVRNPDPQAPAGGASMSVKDFAKWMIFSLNGGTYKSYRLVPETVLLESQMPYIVSAVDLLDDTINFYGLGWGIKYNRFGNKVLDHSGAFSLGIRSQVVLIPELKVGIAVLTNSYPHALPEAVTQSFMDLIYTGKIEKDWLPIMNEKFIKVMGDEHRFYKAPQMYVPHIELERYAGDYYNEFYGGMRIVSEEDRLVLVIGPKSYRFPLKHYNKDAFMMETKGENSVGETKVVFEFSSDGSLKRVVVDYLNNHGLGVFLPVKE</sequence>
<proteinExistence type="predicted"/>
<dbReference type="HOGENOM" id="CLU_020027_14_3_0"/>
<dbReference type="PANTHER" id="PTHR46825:SF15">
    <property type="entry name" value="BETA-LACTAMASE-RELATED DOMAIN-CONTAINING PROTEIN"/>
    <property type="match status" value="1"/>
</dbReference>
<feature type="domain" description="Peptidase S12 Pab87-related C-terminal" evidence="2">
    <location>
        <begin position="408"/>
        <end position="489"/>
    </location>
</feature>
<dbReference type="Proteomes" id="UP000001505">
    <property type="component" value="Chromosome"/>
</dbReference>
<dbReference type="InterPro" id="IPR001466">
    <property type="entry name" value="Beta-lactam-related"/>
</dbReference>
<evidence type="ECO:0000313" key="4">
    <source>
        <dbReference type="Proteomes" id="UP000001505"/>
    </source>
</evidence>
<organism evidence="3 4">
    <name type="scientific">Waddlia chondrophila (strain ATCC VR-1470 / WSU 86-1044)</name>
    <dbReference type="NCBI Taxonomy" id="716544"/>
    <lineage>
        <taxon>Bacteria</taxon>
        <taxon>Pseudomonadati</taxon>
        <taxon>Chlamydiota</taxon>
        <taxon>Chlamydiia</taxon>
        <taxon>Parachlamydiales</taxon>
        <taxon>Waddliaceae</taxon>
        <taxon>Waddlia</taxon>
    </lineage>
</organism>
<dbReference type="InterPro" id="IPR050491">
    <property type="entry name" value="AmpC-like"/>
</dbReference>
<dbReference type="PANTHER" id="PTHR46825">
    <property type="entry name" value="D-ALANYL-D-ALANINE-CARBOXYPEPTIDASE/ENDOPEPTIDASE AMPH"/>
    <property type="match status" value="1"/>
</dbReference>
<name>D6YVH4_WADCW</name>
<dbReference type="InterPro" id="IPR012338">
    <property type="entry name" value="Beta-lactam/transpept-like"/>
</dbReference>
<protein>
    <submittedName>
        <fullName evidence="3">Putative class-C beta-lactamase family protein</fullName>
    </submittedName>
</protein>
<dbReference type="KEGG" id="wch:wcw_0768"/>
<feature type="domain" description="Beta-lactamase-related" evidence="1">
    <location>
        <begin position="34"/>
        <end position="358"/>
    </location>
</feature>
<dbReference type="Pfam" id="PF00144">
    <property type="entry name" value="Beta-lactamase"/>
    <property type="match status" value="1"/>
</dbReference>
<accession>D6YVH4</accession>
<dbReference type="InterPro" id="IPR021860">
    <property type="entry name" value="Peptidase_S12_Pab87-rel_C"/>
</dbReference>
<dbReference type="RefSeq" id="WP_013181853.1">
    <property type="nucleotide sequence ID" value="NC_014225.1"/>
</dbReference>
<dbReference type="Gene3D" id="2.40.128.600">
    <property type="match status" value="1"/>
</dbReference>
<evidence type="ECO:0000259" key="1">
    <source>
        <dbReference type="Pfam" id="PF00144"/>
    </source>
</evidence>
<dbReference type="SUPFAM" id="SSF56601">
    <property type="entry name" value="beta-lactamase/transpeptidase-like"/>
    <property type="match status" value="1"/>
</dbReference>
<dbReference type="EMBL" id="CP001928">
    <property type="protein sequence ID" value="ADI38135.1"/>
    <property type="molecule type" value="Genomic_DNA"/>
</dbReference>